<keyword evidence="1" id="KW-0732">Signal</keyword>
<keyword evidence="2" id="KW-0456">Lyase</keyword>
<feature type="chain" id="PRO_5038965806" evidence="1">
    <location>
        <begin position="24"/>
        <end position="146"/>
    </location>
</feature>
<dbReference type="HOGENOM" id="CLU_128609_0_0_9"/>
<dbReference type="EMBL" id="CP006254">
    <property type="protein sequence ID" value="AGT32793.1"/>
    <property type="molecule type" value="Genomic_DNA"/>
</dbReference>
<keyword evidence="3" id="KW-1185">Reference proteome</keyword>
<proteinExistence type="predicted"/>
<evidence type="ECO:0000256" key="1">
    <source>
        <dbReference type="SAM" id="SignalP"/>
    </source>
</evidence>
<dbReference type="AlphaFoldDB" id="S5ZQS9"/>
<protein>
    <submittedName>
        <fullName evidence="2">Aminodeoxychorismate lyase</fullName>
    </submittedName>
</protein>
<dbReference type="Gene3D" id="3.30.1490.480">
    <property type="entry name" value="Endolytic murein transglycosylase"/>
    <property type="match status" value="1"/>
</dbReference>
<dbReference type="RefSeq" id="WP_020960585.1">
    <property type="nucleotide sequence ID" value="NC_022080.4"/>
</dbReference>
<gene>
    <name evidence="2" type="ORF">M493_12735</name>
</gene>
<dbReference type="OrthoDB" id="2138957at2"/>
<sequence length="146" mass="16146">MRKRTMRSFAFGLLVSTSLIGTAYYTSPPAAPTETDVEAFLEQHGLVAVAKDEYDKLLNAQSKAPAEQPSKQSVQTVYVYRLVIEKGDTPEAFAKELEAAGIIQSARSFNDYLKQHGLTRSIRPGTYNVRSDMDFAAISRLIARPS</sequence>
<evidence type="ECO:0000313" key="3">
    <source>
        <dbReference type="Proteomes" id="UP000015500"/>
    </source>
</evidence>
<accession>S5ZQS9</accession>
<organism evidence="2 3">
    <name type="scientific">Geobacillus genomosp. 3</name>
    <dbReference type="NCBI Taxonomy" id="1921421"/>
    <lineage>
        <taxon>Bacteria</taxon>
        <taxon>Bacillati</taxon>
        <taxon>Bacillota</taxon>
        <taxon>Bacilli</taxon>
        <taxon>Bacillales</taxon>
        <taxon>Anoxybacillaceae</taxon>
        <taxon>Geobacillus</taxon>
    </lineage>
</organism>
<dbReference type="GO" id="GO:0016829">
    <property type="term" value="F:lyase activity"/>
    <property type="evidence" value="ECO:0007669"/>
    <property type="project" value="UniProtKB-KW"/>
</dbReference>
<dbReference type="STRING" id="1921421.M493_12735"/>
<feature type="signal peptide" evidence="1">
    <location>
        <begin position="1"/>
        <end position="23"/>
    </location>
</feature>
<name>S5ZQS9_GEOG3</name>
<dbReference type="Proteomes" id="UP000015500">
    <property type="component" value="Chromosome"/>
</dbReference>
<reference evidence="2 3" key="1">
    <citation type="journal article" date="2014" name="Genome Announc.">
        <title>Complete Genome Sequence of the Thermophilic Polychlorinated Biphenyl Degrader Geobacillus sp. Strain JF8 (NBRC 109937).</title>
        <authorList>
            <person name="Shintani M."/>
            <person name="Ohtsubo Y."/>
            <person name="Fukuda K."/>
            <person name="Hosoyama A."/>
            <person name="Ohji S."/>
            <person name="Yamazoe A."/>
            <person name="Fujita N."/>
            <person name="Nagata Y."/>
            <person name="Tsuda M."/>
            <person name="Hatta T."/>
            <person name="Kimbara K."/>
        </authorList>
    </citation>
    <scope>NUCLEOTIDE SEQUENCE [LARGE SCALE GENOMIC DNA]</scope>
    <source>
        <strain evidence="2 3">JF8</strain>
    </source>
</reference>
<evidence type="ECO:0000313" key="2">
    <source>
        <dbReference type="EMBL" id="AGT32793.1"/>
    </source>
</evidence>
<dbReference type="PATRIC" id="fig|1345697.3.peg.2479"/>
<dbReference type="KEGG" id="gjf:M493_12735"/>